<dbReference type="InterPro" id="IPR031100">
    <property type="entry name" value="LOG_fam"/>
</dbReference>
<dbReference type="InterPro" id="IPR052341">
    <property type="entry name" value="LOG_family_nucleotidases"/>
</dbReference>
<gene>
    <name evidence="1" type="ORF">COU31_03365</name>
</gene>
<dbReference type="PANTHER" id="PTHR43393">
    <property type="entry name" value="CYTOKININ RIBOSIDE 5'-MONOPHOSPHATE PHOSPHORIBOHYDROLASE"/>
    <property type="match status" value="1"/>
</dbReference>
<name>A0A2M6W3J9_9BACT</name>
<dbReference type="GO" id="GO:0009691">
    <property type="term" value="P:cytokinin biosynthetic process"/>
    <property type="evidence" value="ECO:0007669"/>
    <property type="project" value="InterPro"/>
</dbReference>
<evidence type="ECO:0008006" key="3">
    <source>
        <dbReference type="Google" id="ProtNLM"/>
    </source>
</evidence>
<dbReference type="InterPro" id="IPR005269">
    <property type="entry name" value="LOG"/>
</dbReference>
<evidence type="ECO:0000313" key="1">
    <source>
        <dbReference type="EMBL" id="PIT87362.1"/>
    </source>
</evidence>
<dbReference type="EMBL" id="PFBX01000035">
    <property type="protein sequence ID" value="PIT87362.1"/>
    <property type="molecule type" value="Genomic_DNA"/>
</dbReference>
<dbReference type="NCBIfam" id="TIGR00730">
    <property type="entry name" value="Rossman fold protein, TIGR00730 family"/>
    <property type="match status" value="2"/>
</dbReference>
<sequence>MDKIANKKKPLVTGGAVIDFQDSWRIFKIISEFVEGYEFLSSLKREVTILGSARLAKTNRYYKIAVELGGLLAKAGFAVLTGGGPGIMEAANKGAFEAGGESVGLNIQLPFEQRINPYVKKAIGFYYFFTRKVMLTSPANAFVFLPGGFGTLDEFFEVVDYMEIGHMQKVPVVLIGKEYWQPVLDFLKNKSSRQIHSLRAEEIEKWKIVETAQEAYDLIKDTEDFPHVCQPGSNALYCQGGLDWRIFRIMSELVEGFEFLTKYSADVTVFGTKSIPHDSPYYNLAYQLGRRLAQNNYSLVTGGGPGIMEAANKGVFELGGKSYGINMRFERGERVNGYLSKSTGFYFPFVRKLMITAPAKEFVFFPGGLGTMHQLFEILTLQETKKVEKIPIILFGSEFWNPLRDIIAKLYSKFKTIGESDRDLVVVSDEVDYAIEILNSK</sequence>
<proteinExistence type="predicted"/>
<dbReference type="Proteomes" id="UP000231183">
    <property type="component" value="Unassembled WGS sequence"/>
</dbReference>
<evidence type="ECO:0000313" key="2">
    <source>
        <dbReference type="Proteomes" id="UP000231183"/>
    </source>
</evidence>
<dbReference type="AlphaFoldDB" id="A0A2M6W3J9"/>
<dbReference type="GO" id="GO:0016787">
    <property type="term" value="F:hydrolase activity"/>
    <property type="evidence" value="ECO:0007669"/>
    <property type="project" value="InterPro"/>
</dbReference>
<dbReference type="GO" id="GO:0005829">
    <property type="term" value="C:cytosol"/>
    <property type="evidence" value="ECO:0007669"/>
    <property type="project" value="TreeGrafter"/>
</dbReference>
<protein>
    <recommendedName>
        <fullName evidence="3">Cytokinin riboside 5'-monophosphate phosphoribohydrolase</fullName>
    </recommendedName>
</protein>
<comment type="caution">
    <text evidence="1">The sequence shown here is derived from an EMBL/GenBank/DDBJ whole genome shotgun (WGS) entry which is preliminary data.</text>
</comment>
<accession>A0A2M6W3J9</accession>
<reference evidence="2" key="1">
    <citation type="submission" date="2017-09" db="EMBL/GenBank/DDBJ databases">
        <title>Depth-based differentiation of microbial function through sediment-hosted aquifers and enrichment of novel symbionts in the deep terrestrial subsurface.</title>
        <authorList>
            <person name="Probst A.J."/>
            <person name="Ladd B."/>
            <person name="Jarett J.K."/>
            <person name="Geller-Mcgrath D.E."/>
            <person name="Sieber C.M.K."/>
            <person name="Emerson J.B."/>
            <person name="Anantharaman K."/>
            <person name="Thomas B.C."/>
            <person name="Malmstrom R."/>
            <person name="Stieglmeier M."/>
            <person name="Klingl A."/>
            <person name="Woyke T."/>
            <person name="Ryan C.M."/>
            <person name="Banfield J.F."/>
        </authorList>
    </citation>
    <scope>NUCLEOTIDE SEQUENCE [LARGE SCALE GENOMIC DNA]</scope>
</reference>
<organism evidence="1 2">
    <name type="scientific">Candidatus Magasanikbacteria bacterium CG10_big_fil_rev_8_21_14_0_10_40_10</name>
    <dbReference type="NCBI Taxonomy" id="1974648"/>
    <lineage>
        <taxon>Bacteria</taxon>
        <taxon>Candidatus Magasanikiibacteriota</taxon>
    </lineage>
</organism>
<dbReference type="Gene3D" id="3.40.50.450">
    <property type="match status" value="2"/>
</dbReference>
<dbReference type="PANTHER" id="PTHR43393:SF3">
    <property type="entry name" value="LYSINE DECARBOXYLASE-LIKE PROTEIN"/>
    <property type="match status" value="1"/>
</dbReference>
<dbReference type="Pfam" id="PF03641">
    <property type="entry name" value="Lysine_decarbox"/>
    <property type="match status" value="2"/>
</dbReference>
<dbReference type="SUPFAM" id="SSF102405">
    <property type="entry name" value="MCP/YpsA-like"/>
    <property type="match status" value="2"/>
</dbReference>